<name>K1R5U8_MAGGI</name>
<keyword evidence="4" id="KW-0863">Zinc-finger</keyword>
<dbReference type="PANTHER" id="PTHR46424:SF1">
    <property type="entry name" value="UBX DOMAIN-CONTAINING PROTEIN 4"/>
    <property type="match status" value="1"/>
</dbReference>
<accession>K1R5U8</accession>
<keyword evidence="5" id="KW-0862">Zinc</keyword>
<dbReference type="PROSITE" id="PS50157">
    <property type="entry name" value="ZINC_FINGER_C2H2_2"/>
    <property type="match status" value="3"/>
</dbReference>
<keyword evidence="2" id="KW-0479">Metal-binding</keyword>
<feature type="compositionally biased region" description="Basic and acidic residues" evidence="8">
    <location>
        <begin position="604"/>
        <end position="620"/>
    </location>
</feature>
<feature type="region of interest" description="Disordered" evidence="8">
    <location>
        <begin position="754"/>
        <end position="821"/>
    </location>
</feature>
<feature type="region of interest" description="Disordered" evidence="8">
    <location>
        <begin position="154"/>
        <end position="261"/>
    </location>
</feature>
<evidence type="ECO:0000256" key="2">
    <source>
        <dbReference type="ARBA" id="ARBA00022723"/>
    </source>
</evidence>
<evidence type="ECO:0000256" key="8">
    <source>
        <dbReference type="SAM" id="MobiDB-lite"/>
    </source>
</evidence>
<dbReference type="InterPro" id="IPR001012">
    <property type="entry name" value="UBX_dom"/>
</dbReference>
<keyword evidence="6" id="KW-0539">Nucleus</keyword>
<dbReference type="Gene3D" id="3.10.20.90">
    <property type="entry name" value="Phosphatidylinositol 3-kinase Catalytic Subunit, Chain A, domain 1"/>
    <property type="match status" value="1"/>
</dbReference>
<evidence type="ECO:0000313" key="10">
    <source>
        <dbReference type="EMBL" id="EKC38919.1"/>
    </source>
</evidence>
<dbReference type="HOGENOM" id="CLU_344612_0_0_1"/>
<evidence type="ECO:0000256" key="5">
    <source>
        <dbReference type="ARBA" id="ARBA00022833"/>
    </source>
</evidence>
<dbReference type="Pfam" id="PF00789">
    <property type="entry name" value="UBX"/>
    <property type="match status" value="1"/>
</dbReference>
<feature type="compositionally biased region" description="Basic and acidic residues" evidence="8">
    <location>
        <begin position="529"/>
        <end position="573"/>
    </location>
</feature>
<dbReference type="Gene3D" id="3.30.160.60">
    <property type="entry name" value="Classic Zinc Finger"/>
    <property type="match status" value="3"/>
</dbReference>
<dbReference type="SMART" id="SM00355">
    <property type="entry name" value="ZnF_C2H2"/>
    <property type="match status" value="4"/>
</dbReference>
<dbReference type="AlphaFoldDB" id="K1R5U8"/>
<evidence type="ECO:0000256" key="9">
    <source>
        <dbReference type="SAM" id="Phobius"/>
    </source>
</evidence>
<dbReference type="FunFam" id="3.30.160.60:FF:000557">
    <property type="entry name" value="zinc finger and SCAN domain-containing protein 29"/>
    <property type="match status" value="1"/>
</dbReference>
<evidence type="ECO:0000256" key="7">
    <source>
        <dbReference type="ARBA" id="ARBA00040925"/>
    </source>
</evidence>
<dbReference type="InterPro" id="IPR036236">
    <property type="entry name" value="Znf_C2H2_sf"/>
</dbReference>
<dbReference type="GO" id="GO:0036503">
    <property type="term" value="P:ERAD pathway"/>
    <property type="evidence" value="ECO:0007669"/>
    <property type="project" value="TreeGrafter"/>
</dbReference>
<dbReference type="Pfam" id="PF00096">
    <property type="entry name" value="zf-C2H2"/>
    <property type="match status" value="2"/>
</dbReference>
<feature type="compositionally biased region" description="Polar residues" evidence="8">
    <location>
        <begin position="811"/>
        <end position="821"/>
    </location>
</feature>
<dbReference type="GO" id="GO:0005634">
    <property type="term" value="C:nucleus"/>
    <property type="evidence" value="ECO:0007669"/>
    <property type="project" value="UniProtKB-SubCell"/>
</dbReference>
<organism evidence="10">
    <name type="scientific">Magallana gigas</name>
    <name type="common">Pacific oyster</name>
    <name type="synonym">Crassostrea gigas</name>
    <dbReference type="NCBI Taxonomy" id="29159"/>
    <lineage>
        <taxon>Eukaryota</taxon>
        <taxon>Metazoa</taxon>
        <taxon>Spiralia</taxon>
        <taxon>Lophotrochozoa</taxon>
        <taxon>Mollusca</taxon>
        <taxon>Bivalvia</taxon>
        <taxon>Autobranchia</taxon>
        <taxon>Pteriomorphia</taxon>
        <taxon>Ostreida</taxon>
        <taxon>Ostreoidea</taxon>
        <taxon>Ostreidae</taxon>
        <taxon>Magallana</taxon>
    </lineage>
</organism>
<dbReference type="PROSITE" id="PS00028">
    <property type="entry name" value="ZINC_FINGER_C2H2_1"/>
    <property type="match status" value="4"/>
</dbReference>
<dbReference type="GO" id="GO:0008270">
    <property type="term" value="F:zinc ion binding"/>
    <property type="evidence" value="ECO:0007669"/>
    <property type="project" value="UniProtKB-KW"/>
</dbReference>
<evidence type="ECO:0000256" key="6">
    <source>
        <dbReference type="ARBA" id="ARBA00023242"/>
    </source>
</evidence>
<reference evidence="10" key="1">
    <citation type="journal article" date="2012" name="Nature">
        <title>The oyster genome reveals stress adaptation and complexity of shell formation.</title>
        <authorList>
            <person name="Zhang G."/>
            <person name="Fang X."/>
            <person name="Guo X."/>
            <person name="Li L."/>
            <person name="Luo R."/>
            <person name="Xu F."/>
            <person name="Yang P."/>
            <person name="Zhang L."/>
            <person name="Wang X."/>
            <person name="Qi H."/>
            <person name="Xiong Z."/>
            <person name="Que H."/>
            <person name="Xie Y."/>
            <person name="Holland P.W."/>
            <person name="Paps J."/>
            <person name="Zhu Y."/>
            <person name="Wu F."/>
            <person name="Chen Y."/>
            <person name="Wang J."/>
            <person name="Peng C."/>
            <person name="Meng J."/>
            <person name="Yang L."/>
            <person name="Liu J."/>
            <person name="Wen B."/>
            <person name="Zhang N."/>
            <person name="Huang Z."/>
            <person name="Zhu Q."/>
            <person name="Feng Y."/>
            <person name="Mount A."/>
            <person name="Hedgecock D."/>
            <person name="Xu Z."/>
            <person name="Liu Y."/>
            <person name="Domazet-Loso T."/>
            <person name="Du Y."/>
            <person name="Sun X."/>
            <person name="Zhang S."/>
            <person name="Liu B."/>
            <person name="Cheng P."/>
            <person name="Jiang X."/>
            <person name="Li J."/>
            <person name="Fan D."/>
            <person name="Wang W."/>
            <person name="Fu W."/>
            <person name="Wang T."/>
            <person name="Wang B."/>
            <person name="Zhang J."/>
            <person name="Peng Z."/>
            <person name="Li Y."/>
            <person name="Li N."/>
            <person name="Wang J."/>
            <person name="Chen M."/>
            <person name="He Y."/>
            <person name="Tan F."/>
            <person name="Song X."/>
            <person name="Zheng Q."/>
            <person name="Huang R."/>
            <person name="Yang H."/>
            <person name="Du X."/>
            <person name="Chen L."/>
            <person name="Yang M."/>
            <person name="Gaffney P.M."/>
            <person name="Wang S."/>
            <person name="Luo L."/>
            <person name="She Z."/>
            <person name="Ming Y."/>
            <person name="Huang W."/>
            <person name="Zhang S."/>
            <person name="Huang B."/>
            <person name="Zhang Y."/>
            <person name="Qu T."/>
            <person name="Ni P."/>
            <person name="Miao G."/>
            <person name="Wang J."/>
            <person name="Wang Q."/>
            <person name="Steinberg C.E."/>
            <person name="Wang H."/>
            <person name="Li N."/>
            <person name="Qian L."/>
            <person name="Zhang G."/>
            <person name="Li Y."/>
            <person name="Yang H."/>
            <person name="Liu X."/>
            <person name="Wang J."/>
            <person name="Yin Y."/>
            <person name="Wang J."/>
        </authorList>
    </citation>
    <scope>NUCLEOTIDE SEQUENCE [LARGE SCALE GENOMIC DNA]</scope>
    <source>
        <strain evidence="10">05x7-T-G4-1.051#20</strain>
    </source>
</reference>
<dbReference type="SUPFAM" id="SSF57667">
    <property type="entry name" value="beta-beta-alpha zinc fingers"/>
    <property type="match status" value="3"/>
</dbReference>
<evidence type="ECO:0000256" key="4">
    <source>
        <dbReference type="ARBA" id="ARBA00022771"/>
    </source>
</evidence>
<keyword evidence="3" id="KW-0677">Repeat</keyword>
<feature type="region of interest" description="Disordered" evidence="8">
    <location>
        <begin position="508"/>
        <end position="573"/>
    </location>
</feature>
<proteinExistence type="predicted"/>
<sequence length="821" mass="92127">MDTSGLLLTGADKPYQCNVCFKRFTQKAHLTTHRRTHTGEKPYACHICQKRFAQSSHLNSHKRTHTGEKPYYCVICSLGFCRKQRLEQHLRDVHNEQQTPLSNLSSSEFPSMEGFSSANFTELKSDSVSQVNPVAASHRRKPNVVNRFSIEDLSSVGSSDNAEDGTDKIGKISQLGSPDTDMIALPPDCVNFSEPSSCSESKPKKSRKKSIKQEKGDDKEMNFTEGHQDSGDEADVGDGASVTSESNMSGSEISLSSSPQKTQLFSAMSKNSKLMARYNSLCNKPSSTLLSPSSIGTNSRICLVNFTNEDLFTHMMSRDDVYKCEYCCVIFQDAAMYHLHRSMHDKMDIRCCNMCGKLASDKYDFIAHYLSQNDLTNEMDKVWNDPEVVNLCNDGGCVAIKMAANRAPEDNAYCSIWLWRICAVLYPKHSGQQKFLKCCLDYKGHQGTMPIEQSVQCWQLDNPVVVVPSTYFIGVNGAPIEVTAGHKDTPDFIQVLKNVLKLHNDQLGTAQSNLPTGGAQPGPSTDPKANTEDKPPLEERVQKVKEKLEQKKAEKERLEKEKEKQGEAERRKLGRDLQKLKEFQKEREMKETGFIDREERAARFKKETEKQQQVQEEKKQAQLAARQKQSSEEEAKKMETARIQVRLPDGTSLLNSFPSSDTLQCVHSVVSQHVGSDVTLSTVYPKRTFTTDDLSQTLLSLNLAPSAVLIAVPGKPSVISKQGNNGGGILALFFAPFLFLWNMIRVFLFGDKRSSQPKREDTPDATETPDESQSTRRRDRPQTAYQRRPISRGDGNVRRLADMRDDDDENATWNGNSTQQM</sequence>
<dbReference type="InterPro" id="IPR013087">
    <property type="entry name" value="Znf_C2H2_type"/>
</dbReference>
<feature type="compositionally biased region" description="Polar residues" evidence="8">
    <location>
        <begin position="241"/>
        <end position="261"/>
    </location>
</feature>
<dbReference type="InParanoid" id="K1R5U8"/>
<keyword evidence="9" id="KW-1133">Transmembrane helix</keyword>
<keyword evidence="9" id="KW-0812">Transmembrane</keyword>
<dbReference type="FunFam" id="3.30.160.60:FF:001498">
    <property type="entry name" value="Zinc finger protein 404"/>
    <property type="match status" value="1"/>
</dbReference>
<dbReference type="GO" id="GO:0005783">
    <property type="term" value="C:endoplasmic reticulum"/>
    <property type="evidence" value="ECO:0007669"/>
    <property type="project" value="TreeGrafter"/>
</dbReference>
<feature type="transmembrane region" description="Helical" evidence="9">
    <location>
        <begin position="729"/>
        <end position="749"/>
    </location>
</feature>
<dbReference type="CDD" id="cd16117">
    <property type="entry name" value="UBX_UBXN4"/>
    <property type="match status" value="1"/>
</dbReference>
<feature type="region of interest" description="Disordered" evidence="8">
    <location>
        <begin position="604"/>
        <end position="635"/>
    </location>
</feature>
<evidence type="ECO:0000256" key="3">
    <source>
        <dbReference type="ARBA" id="ARBA00022737"/>
    </source>
</evidence>
<comment type="subcellular location">
    <subcellularLocation>
        <location evidence="1">Nucleus</location>
    </subcellularLocation>
</comment>
<keyword evidence="9" id="KW-0472">Membrane</keyword>
<dbReference type="SUPFAM" id="SSF54236">
    <property type="entry name" value="Ubiquitin-like"/>
    <property type="match status" value="1"/>
</dbReference>
<dbReference type="EMBL" id="JH817267">
    <property type="protein sequence ID" value="EKC38919.1"/>
    <property type="molecule type" value="Genomic_DNA"/>
</dbReference>
<evidence type="ECO:0000256" key="1">
    <source>
        <dbReference type="ARBA" id="ARBA00004123"/>
    </source>
</evidence>
<protein>
    <recommendedName>
        <fullName evidence="7">UBX domain-containing protein 4</fullName>
    </recommendedName>
</protein>
<dbReference type="SMART" id="SM00166">
    <property type="entry name" value="UBX"/>
    <property type="match status" value="1"/>
</dbReference>
<dbReference type="PROSITE" id="PS50033">
    <property type="entry name" value="UBX"/>
    <property type="match status" value="1"/>
</dbReference>
<feature type="compositionally biased region" description="Basic and acidic residues" evidence="8">
    <location>
        <begin position="211"/>
        <end position="230"/>
    </location>
</feature>
<dbReference type="PANTHER" id="PTHR46424">
    <property type="entry name" value="UBX DOMAIN-CONTAINING PROTEIN 4"/>
    <property type="match status" value="1"/>
</dbReference>
<gene>
    <name evidence="10" type="ORF">CGI_10016556</name>
</gene>
<dbReference type="InterPro" id="IPR029071">
    <property type="entry name" value="Ubiquitin-like_domsf"/>
</dbReference>